<comment type="caution">
    <text evidence="1">The sequence shown here is derived from an EMBL/GenBank/DDBJ whole genome shotgun (WGS) entry which is preliminary data.</text>
</comment>
<gene>
    <name evidence="1" type="ORF">KP79_PYT00130</name>
</gene>
<evidence type="ECO:0000313" key="2">
    <source>
        <dbReference type="Proteomes" id="UP000242188"/>
    </source>
</evidence>
<dbReference type="Proteomes" id="UP000242188">
    <property type="component" value="Unassembled WGS sequence"/>
</dbReference>
<keyword evidence="2" id="KW-1185">Reference proteome</keyword>
<organism evidence="1 2">
    <name type="scientific">Mizuhopecten yessoensis</name>
    <name type="common">Japanese scallop</name>
    <name type="synonym">Patinopecten yessoensis</name>
    <dbReference type="NCBI Taxonomy" id="6573"/>
    <lineage>
        <taxon>Eukaryota</taxon>
        <taxon>Metazoa</taxon>
        <taxon>Spiralia</taxon>
        <taxon>Lophotrochozoa</taxon>
        <taxon>Mollusca</taxon>
        <taxon>Bivalvia</taxon>
        <taxon>Autobranchia</taxon>
        <taxon>Pteriomorphia</taxon>
        <taxon>Pectinida</taxon>
        <taxon>Pectinoidea</taxon>
        <taxon>Pectinidae</taxon>
        <taxon>Mizuhopecten</taxon>
    </lineage>
</organism>
<evidence type="ECO:0000313" key="1">
    <source>
        <dbReference type="EMBL" id="OWF56029.1"/>
    </source>
</evidence>
<dbReference type="AlphaFoldDB" id="A0A210R4T7"/>
<accession>A0A210R4T7</accession>
<proteinExistence type="predicted"/>
<protein>
    <submittedName>
        <fullName evidence="1">Uncharacterized protein</fullName>
    </submittedName>
</protein>
<sequence>MDTSCASHPGTARDTVCHGCNRVICQRCVQENHACSATNQADRFEKLSTSSLAKCITVLATHVKNLVPRVDDVIKQRKPKEELFRMSKTEVSQSIDSIGVLFETATLKMKDSLQNLRRDVTGKSEHTCSQHALQLKKAMDADLARFTQLSKCPTEWSVPELLKEFETLRKNHHKYEATIPDLLLAEECNTLRLLAKEEFVTLCRSLVNCDHDSVNITSHKGIATEELKFGDKKNSIFFGSDASELENKNLVPICKIHAKSGNSWKHEMCSFSDVVLISNTVLVVDRQRLKVKRFNLQQEMIDWVRITGPYGLTILRGTDDVIVTQPNDKSLTRVSTTTGLKIVRTARVEFPYYIIKEVDETRLVASTIAAPADMISLSTDEHKSALAMNTRIHLIQHDGQLLQVLHLTDTSYERLHGTNLFPDFESFTIPSDDRIVIRLTNVEGSNFIASFTLDGKPLWLYQPPGTSRGLTSKAGLIYTFIGNAERQLTVLTSAGKAVKTARLEDYSGRGNILHAGEKGIALVDFSNTIRIFPYP</sequence>
<dbReference type="OrthoDB" id="10309335at2759"/>
<reference evidence="1 2" key="1">
    <citation type="journal article" date="2017" name="Nat. Ecol. Evol.">
        <title>Scallop genome provides insights into evolution of bilaterian karyotype and development.</title>
        <authorList>
            <person name="Wang S."/>
            <person name="Zhang J."/>
            <person name="Jiao W."/>
            <person name="Li J."/>
            <person name="Xun X."/>
            <person name="Sun Y."/>
            <person name="Guo X."/>
            <person name="Huan P."/>
            <person name="Dong B."/>
            <person name="Zhang L."/>
            <person name="Hu X."/>
            <person name="Sun X."/>
            <person name="Wang J."/>
            <person name="Zhao C."/>
            <person name="Wang Y."/>
            <person name="Wang D."/>
            <person name="Huang X."/>
            <person name="Wang R."/>
            <person name="Lv J."/>
            <person name="Li Y."/>
            <person name="Zhang Z."/>
            <person name="Liu B."/>
            <person name="Lu W."/>
            <person name="Hui Y."/>
            <person name="Liang J."/>
            <person name="Zhou Z."/>
            <person name="Hou R."/>
            <person name="Li X."/>
            <person name="Liu Y."/>
            <person name="Li H."/>
            <person name="Ning X."/>
            <person name="Lin Y."/>
            <person name="Zhao L."/>
            <person name="Xing Q."/>
            <person name="Dou J."/>
            <person name="Li Y."/>
            <person name="Mao J."/>
            <person name="Guo H."/>
            <person name="Dou H."/>
            <person name="Li T."/>
            <person name="Mu C."/>
            <person name="Jiang W."/>
            <person name="Fu Q."/>
            <person name="Fu X."/>
            <person name="Miao Y."/>
            <person name="Liu J."/>
            <person name="Yu Q."/>
            <person name="Li R."/>
            <person name="Liao H."/>
            <person name="Li X."/>
            <person name="Kong Y."/>
            <person name="Jiang Z."/>
            <person name="Chourrout D."/>
            <person name="Li R."/>
            <person name="Bao Z."/>
        </authorList>
    </citation>
    <scope>NUCLEOTIDE SEQUENCE [LARGE SCALE GENOMIC DNA]</scope>
    <source>
        <strain evidence="1 2">PY_sf001</strain>
    </source>
</reference>
<dbReference type="EMBL" id="NEDP02000377">
    <property type="protein sequence ID" value="OWF56029.1"/>
    <property type="molecule type" value="Genomic_DNA"/>
</dbReference>
<name>A0A210R4T7_MIZYE</name>